<evidence type="ECO:0000256" key="5">
    <source>
        <dbReference type="ARBA" id="ARBA00022525"/>
    </source>
</evidence>
<dbReference type="SUPFAM" id="SSF51445">
    <property type="entry name" value="(Trans)glycosidases"/>
    <property type="match status" value="2"/>
</dbReference>
<feature type="domain" description="Alpha-L-arabinofuranosidase C-terminal" evidence="12">
    <location>
        <begin position="457"/>
        <end position="640"/>
    </location>
</feature>
<sequence>MGSREPFLSAIFFFFLLLFCLGCKCIASELHLHTTQTAVLKVDASPQHARQIPDTLFGIFFEEINHAGAGGIWAELVSNRGFEAGGPHTPSNIDPWSIIGDDSSIFVATDRTSCFSRNTVALRMEVLCDNCPAGGVGIYNPGFWGMNIEDGKTYNLVMYVNSPETVELTVSLTSSDGSQNLASSTIPVSGASNWTKLEQKLVAKGTNRTSRLQITTTKKGVVWFDQVSLMPADTYKGHGFRTELISMMLDLKPRFLRFPGGCFVEGEWLRNAFRWRESIGPWEERPGHFGDVWHYWTDDGLGYYEFLQLSEDLGAAPIWVFNNGISHNDEVDTAAIAPFVKDVLDSLEFARGSADSTWGSVRAAMGHPEPFPVKYVAIGNEDCGKKFYRGNYLKFYNAIREAYPDIQMISNCDASSRPLDHPADLYDFHVYTDSKTLFSMKSAFDRSSRNGPKAFVSEYAVWRSDAGRGSLLASLAEAAFLTGLEKNSDVVQMASYAPLFVNNNDQTWNPDAIVFNSWQQYGTPSYWMQTLFRESSGAMVHPITITSSYSGSLAASAITWQDSENSFLRIINFGSDPVSLTISATGLQARVNALGSTATVITSSNVMDENSFSNPNKVVPVKSQLSNAAEQMQVTLAPHSFSSFDLALAQSKLVAEMQAIVVVVVFLVLFFVGGGSSRCEAETLETASLHVDYSVARRMPDTLFGLFFEEINHAGSGGLWAELVSNRGFEAGANTSNIDPWSIIGDESSVHVTTDRSSCFSQNPVAVRIEVVCDDCPAGGVGIYNPGFWGMNVEEGKAYNLVMHIRSLELVELTASLTCSNGSQNLASNSVRETNLSTWTKIELQLLAQGTCRTSRLELTTRKRGVIWLDQVSLMPSETYKGHGFRKELMYMLLDLKPRFLWFPGGCFVEGNWLKNAFRWKETIGPWEERPGHYGDVWHYWTDDGLGYYELLELAEDLGAYPVWVLNIGMSHHDAVNGTMLAPFIKDATDSLEFAKGSDKSTWGSVRATMGHPEPFPLKLYQFLEENYPMFYNAIKEAYPDIQIISNCDGSSGPLDHPADLYDYHIYENASTVFLKKNEFDRTSRNGPKVFVSEYAVNGEDAGNGSLLASLAEAAFLIGLEKNSDVVQMACYAPLFVNDNDRVWNPDAIVFNSWQQYGTPSYWMQTYFRESSGAMIHPIMISSSYSDLLAASAITWQDAENTFLRVKIVNFGPNAVNLTISSSGLQAGVDTAKSTVTVLTSSNLLDENSFSEPNKAYLRMQAASQLNSLLSSANTIEASQILFTHFSKCLSSELDLPQTALVEVDASWEVSRKIPDTLFGLFFEEINHAGAGGIWAELVVPVASELPNAAEQMQVLHLPYSICSFDLALV</sequence>
<dbReference type="STRING" id="40148.A0A0E0BNE2"/>
<dbReference type="GO" id="GO:0046373">
    <property type="term" value="P:L-arabinose metabolic process"/>
    <property type="evidence" value="ECO:0007669"/>
    <property type="project" value="InterPro"/>
</dbReference>
<dbReference type="GO" id="GO:0046556">
    <property type="term" value="F:alpha-L-arabinofuranosidase activity"/>
    <property type="evidence" value="ECO:0007669"/>
    <property type="project" value="UniProtKB-EC"/>
</dbReference>
<evidence type="ECO:0000256" key="8">
    <source>
        <dbReference type="ARBA" id="ARBA00022801"/>
    </source>
</evidence>
<dbReference type="Pfam" id="PF22848">
    <property type="entry name" value="ASD1_dom"/>
    <property type="match status" value="2"/>
</dbReference>
<dbReference type="FunFam" id="2.60.40.1180:FF:000011">
    <property type="entry name" value="Alpha-L-arabinofuranosidase 1"/>
    <property type="match status" value="1"/>
</dbReference>
<keyword evidence="6" id="KW-0272">Extracellular matrix</keyword>
<organism evidence="13">
    <name type="scientific">Oryza glumipatula</name>
    <dbReference type="NCBI Taxonomy" id="40148"/>
    <lineage>
        <taxon>Eukaryota</taxon>
        <taxon>Viridiplantae</taxon>
        <taxon>Streptophyta</taxon>
        <taxon>Embryophyta</taxon>
        <taxon>Tracheophyta</taxon>
        <taxon>Spermatophyta</taxon>
        <taxon>Magnoliopsida</taxon>
        <taxon>Liliopsida</taxon>
        <taxon>Poales</taxon>
        <taxon>Poaceae</taxon>
        <taxon>BOP clade</taxon>
        <taxon>Oryzoideae</taxon>
        <taxon>Oryzeae</taxon>
        <taxon>Oryzinae</taxon>
        <taxon>Oryza</taxon>
    </lineage>
</organism>
<dbReference type="Gramene" id="OGLUM12G02250.2">
    <property type="protein sequence ID" value="OGLUM12G02250.2"/>
    <property type="gene ID" value="OGLUM12G02250"/>
</dbReference>
<keyword evidence="8" id="KW-0378">Hydrolase</keyword>
<reference evidence="13" key="2">
    <citation type="submission" date="2018-05" db="EMBL/GenBank/DDBJ databases">
        <title>OgluRS3 (Oryza glumaepatula Reference Sequence Version 3).</title>
        <authorList>
            <person name="Zhang J."/>
            <person name="Kudrna D."/>
            <person name="Lee S."/>
            <person name="Talag J."/>
            <person name="Welchert J."/>
            <person name="Wing R.A."/>
        </authorList>
    </citation>
    <scope>NUCLEOTIDE SEQUENCE [LARGE SCALE GENOMIC DNA]</scope>
</reference>
<feature type="signal peptide" evidence="11">
    <location>
        <begin position="1"/>
        <end position="27"/>
    </location>
</feature>
<keyword evidence="14" id="KW-1185">Reference proteome</keyword>
<dbReference type="Gene3D" id="3.20.20.80">
    <property type="entry name" value="Glycosidases"/>
    <property type="match status" value="2"/>
</dbReference>
<dbReference type="InterPro" id="IPR017853">
    <property type="entry name" value="GH"/>
</dbReference>
<evidence type="ECO:0000256" key="2">
    <source>
        <dbReference type="ARBA" id="ARBA00004498"/>
    </source>
</evidence>
<dbReference type="Gene3D" id="2.60.120.260">
    <property type="entry name" value="Galactose-binding domain-like"/>
    <property type="match status" value="2"/>
</dbReference>
<dbReference type="Pfam" id="PF06964">
    <property type="entry name" value="Alpha-L-AF_C"/>
    <property type="match status" value="2"/>
</dbReference>
<evidence type="ECO:0000256" key="1">
    <source>
        <dbReference type="ARBA" id="ARBA00001462"/>
    </source>
</evidence>
<evidence type="ECO:0000256" key="4">
    <source>
        <dbReference type="ARBA" id="ARBA00012670"/>
    </source>
</evidence>
<evidence type="ECO:0000313" key="13">
    <source>
        <dbReference type="EnsemblPlants" id="OGLUM12G02250.2"/>
    </source>
</evidence>
<dbReference type="eggNOG" id="ENOG502QQEX">
    <property type="taxonomic scope" value="Eukaryota"/>
</dbReference>
<dbReference type="InterPro" id="IPR013780">
    <property type="entry name" value="Glyco_hydro_b"/>
</dbReference>
<comment type="subcellular location">
    <subcellularLocation>
        <location evidence="2">Secreted</location>
        <location evidence="2">Extracellular space</location>
        <location evidence="2">Extracellular matrix</location>
    </subcellularLocation>
</comment>
<name>A0A0E0BNE2_9ORYZ</name>
<dbReference type="FunFam" id="2.60.120.260:FF:000063">
    <property type="entry name" value="Putative alpha-L-arabinofuranosidase family protein"/>
    <property type="match status" value="2"/>
</dbReference>
<evidence type="ECO:0000313" key="14">
    <source>
        <dbReference type="Proteomes" id="UP000026961"/>
    </source>
</evidence>
<evidence type="ECO:0000256" key="7">
    <source>
        <dbReference type="ARBA" id="ARBA00022729"/>
    </source>
</evidence>
<feature type="chain" id="PRO_5002355287" description="non-reducing end alpha-L-arabinofuranosidase" evidence="11">
    <location>
        <begin position="28"/>
        <end position="1370"/>
    </location>
</feature>
<evidence type="ECO:0000256" key="3">
    <source>
        <dbReference type="ARBA" id="ARBA00007186"/>
    </source>
</evidence>
<dbReference type="GO" id="GO:0000272">
    <property type="term" value="P:polysaccharide catabolic process"/>
    <property type="evidence" value="ECO:0007669"/>
    <property type="project" value="UniProtKB-ARBA"/>
</dbReference>
<comment type="similarity">
    <text evidence="3">Belongs to the glycosyl hydrolase 51 family.</text>
</comment>
<dbReference type="InterPro" id="IPR055235">
    <property type="entry name" value="ASD1_cat"/>
</dbReference>
<dbReference type="PANTHER" id="PTHR31776:SF22">
    <property type="entry name" value="NON-REDUCING END ALPHA-L-ARABINOFURANOSIDASE"/>
    <property type="match status" value="1"/>
</dbReference>
<keyword evidence="7 11" id="KW-0732">Signal</keyword>
<dbReference type="InterPro" id="IPR051563">
    <property type="entry name" value="Glycosyl_Hydrolase_51"/>
</dbReference>
<evidence type="ECO:0000256" key="9">
    <source>
        <dbReference type="ARBA" id="ARBA00023180"/>
    </source>
</evidence>
<dbReference type="SMART" id="SM00813">
    <property type="entry name" value="Alpha-L-AF_C"/>
    <property type="match status" value="2"/>
</dbReference>
<dbReference type="InterPro" id="IPR010720">
    <property type="entry name" value="Alpha-L-AF_C"/>
</dbReference>
<evidence type="ECO:0000259" key="12">
    <source>
        <dbReference type="SMART" id="SM00813"/>
    </source>
</evidence>
<evidence type="ECO:0000256" key="11">
    <source>
        <dbReference type="SAM" id="SignalP"/>
    </source>
</evidence>
<comment type="catalytic activity">
    <reaction evidence="1">
        <text>Hydrolysis of terminal non-reducing alpha-L-arabinofuranoside residues in alpha-L-arabinosides.</text>
        <dbReference type="EC" id="3.2.1.55"/>
    </reaction>
</comment>
<dbReference type="EC" id="3.2.1.55" evidence="4"/>
<dbReference type="PANTHER" id="PTHR31776">
    <property type="entry name" value="ALPHA-L-ARABINOFURANOSIDASE 1"/>
    <property type="match status" value="1"/>
</dbReference>
<dbReference type="FunFam" id="3.20.20.80:FF:000025">
    <property type="entry name" value="Alpha-L-arabinofuranosidase 1"/>
    <property type="match status" value="2"/>
</dbReference>
<proteinExistence type="inferred from homology"/>
<dbReference type="EnsemblPlants" id="OGLUM12G02250.2">
    <property type="protein sequence ID" value="OGLUM12G02250.2"/>
    <property type="gene ID" value="OGLUM12G02250"/>
</dbReference>
<keyword evidence="9" id="KW-0325">Glycoprotein</keyword>
<evidence type="ECO:0000256" key="10">
    <source>
        <dbReference type="ARBA" id="ARBA00082101"/>
    </source>
</evidence>
<protein>
    <recommendedName>
        <fullName evidence="4">non-reducing end alpha-L-arabinofuranosidase</fullName>
        <ecNumber evidence="4">3.2.1.55</ecNumber>
    </recommendedName>
    <alternativeName>
        <fullName evidence="10">Beta-D-xylosidase</fullName>
    </alternativeName>
</protein>
<accession>A0A0E0BNE2</accession>
<evidence type="ECO:0000256" key="6">
    <source>
        <dbReference type="ARBA" id="ARBA00022530"/>
    </source>
</evidence>
<dbReference type="Gene3D" id="2.60.40.1180">
    <property type="entry name" value="Golgi alpha-mannosidase II"/>
    <property type="match status" value="2"/>
</dbReference>
<feature type="domain" description="Alpha-L-arabinofuranosidase C-terminal" evidence="12">
    <location>
        <begin position="1093"/>
        <end position="1264"/>
    </location>
</feature>
<dbReference type="Proteomes" id="UP000026961">
    <property type="component" value="Chromosome 12"/>
</dbReference>
<reference evidence="13" key="1">
    <citation type="submission" date="2015-04" db="UniProtKB">
        <authorList>
            <consortium name="EnsemblPlants"/>
        </authorList>
    </citation>
    <scope>IDENTIFICATION</scope>
</reference>
<keyword evidence="5" id="KW-0964">Secreted</keyword>